<dbReference type="GO" id="GO:0006826">
    <property type="term" value="P:iron ion transport"/>
    <property type="evidence" value="ECO:0007669"/>
    <property type="project" value="TreeGrafter"/>
</dbReference>
<dbReference type="SFLD" id="SFLDG01168">
    <property type="entry name" value="Ferric_reductase_subgroup_(FRE"/>
    <property type="match status" value="1"/>
</dbReference>
<dbReference type="Pfam" id="PF08030">
    <property type="entry name" value="NAD_binding_6"/>
    <property type="match status" value="1"/>
</dbReference>
<dbReference type="EMBL" id="ML119052">
    <property type="protein sequence ID" value="ROT40909.1"/>
    <property type="molecule type" value="Genomic_DNA"/>
</dbReference>
<evidence type="ECO:0000259" key="11">
    <source>
        <dbReference type="PROSITE" id="PS51384"/>
    </source>
</evidence>
<evidence type="ECO:0000313" key="12">
    <source>
        <dbReference type="EMBL" id="ROT40909.1"/>
    </source>
</evidence>
<dbReference type="GO" id="GO:0006879">
    <property type="term" value="P:intracellular iron ion homeostasis"/>
    <property type="evidence" value="ECO:0007669"/>
    <property type="project" value="TreeGrafter"/>
</dbReference>
<evidence type="ECO:0000256" key="7">
    <source>
        <dbReference type="ARBA" id="ARBA00023002"/>
    </source>
</evidence>
<evidence type="ECO:0000256" key="10">
    <source>
        <dbReference type="SAM" id="Phobius"/>
    </source>
</evidence>
<dbReference type="RefSeq" id="XP_028468715.1">
    <property type="nucleotide sequence ID" value="XM_028614833.1"/>
</dbReference>
<dbReference type="STRING" id="1314773.A0A3N2Q2B5"/>
<evidence type="ECO:0000256" key="4">
    <source>
        <dbReference type="ARBA" id="ARBA00022692"/>
    </source>
</evidence>
<name>A0A3N2Q2B5_SODAK</name>
<keyword evidence="9 10" id="KW-0472">Membrane</keyword>
<proteinExistence type="inferred from homology"/>
<dbReference type="OrthoDB" id="4494341at2759"/>
<dbReference type="PROSITE" id="PS51384">
    <property type="entry name" value="FAD_FR"/>
    <property type="match status" value="1"/>
</dbReference>
<dbReference type="GeneID" id="39583310"/>
<feature type="transmembrane region" description="Helical" evidence="10">
    <location>
        <begin position="301"/>
        <end position="319"/>
    </location>
</feature>
<reference evidence="12 13" key="1">
    <citation type="journal article" date="2018" name="Mol. Ecol.">
        <title>The obligate alkalophilic soda-lake fungus Sodiomyces alkalinus has shifted to a protein diet.</title>
        <authorList>
            <person name="Grum-Grzhimaylo A.A."/>
            <person name="Falkoski D.L."/>
            <person name="van den Heuvel J."/>
            <person name="Valero-Jimenez C.A."/>
            <person name="Min B."/>
            <person name="Choi I.G."/>
            <person name="Lipzen A."/>
            <person name="Daum C.G."/>
            <person name="Aanen D.K."/>
            <person name="Tsang A."/>
            <person name="Henrissat B."/>
            <person name="Bilanenko E.N."/>
            <person name="de Vries R.P."/>
            <person name="van Kan J.A.L."/>
            <person name="Grigoriev I.V."/>
            <person name="Debets A.J.M."/>
        </authorList>
    </citation>
    <scope>NUCLEOTIDE SEQUENCE [LARGE SCALE GENOMIC DNA]</scope>
    <source>
        <strain evidence="12 13">F11</strain>
    </source>
</reference>
<dbReference type="InterPro" id="IPR013130">
    <property type="entry name" value="Fe3_Rdtase_TM_dom"/>
</dbReference>
<keyword evidence="3" id="KW-0813">Transport</keyword>
<dbReference type="Proteomes" id="UP000272025">
    <property type="component" value="Unassembled WGS sequence"/>
</dbReference>
<sequence>MSLLFFSQLQGAVSSPCFQYPGQDMQDWLADLVSFDHYFPCYTEEQLNRHQRSSFLSTSNFPVACFADAKDVNDEPHEQLADCITSQARRHYTTFFQLALIRFSSLQSRHSALFSLSSQLIRRQCDYIWLFNRTSVTFEQQPPTPLGKLPRSRPAHFRPSNIPPLAGLEDMTPTVALAARAHDTSTEEPSSTSTISPYHSALAGVNQPLNMAFVDALWWTLGGMALIVLIIRIGQIAWTHLRRLTAMSLPAENQEYWKRAQWNWMPWLKKQIIYAPFWKKRHNREFRLSKAGHMGVLPSRLHSIMLLIWVISNLVYMFVLNWRQENVYAFAAEVRGRSGTLSVVNMVPLVIFAGRNNPLISWLHISFDTYNLLHRWMGRISVIEAIIHTVAWLFVRVADGGWEAVRERIFHKAFEASGMLGTLAMTILIILSVSPVRHAFYETFLNVHIILALVTVVCTYIHCATSAHPGGLPQLPWMMAIFVLWFLERLARVLRTAYLNWSERGFTDAVCEPMPGDCTRVTMHLPRYVDVKPGTHCYLRFAKIRPWECHPFSVAWVEHVPVHDKLGFRSDEDEEKQPMTRLDPKNTTTSVSFVIGAQTGFTRKLFDTARASGAPAITLRAAIEGPYAGHHSLDSYGHAVLFAGATGITHQLSYLKPIIEGYNAGTVATRRITLVWIVRDYEALEWVRPWMDTVLRMPSRRDILRIQLFVTRPKNPREIVSASSTVQMFPGRPNIATLLRKEVEDQKGAMCVTVCGPGALADDVRLAVRTVQDEGTVVDFVEESFTCTYPETNYPIFQSEEQWGLENRDGTGSPP</sequence>
<gene>
    <name evidence="12" type="ORF">SODALDRAFT_376645</name>
</gene>
<dbReference type="InterPro" id="IPR013112">
    <property type="entry name" value="FAD-bd_8"/>
</dbReference>
<dbReference type="InterPro" id="IPR051410">
    <property type="entry name" value="Ferric/Cupric_Reductase"/>
</dbReference>
<feature type="transmembrane region" description="Helical" evidence="10">
    <location>
        <begin position="409"/>
        <end position="431"/>
    </location>
</feature>
<feature type="transmembrane region" description="Helical" evidence="10">
    <location>
        <begin position="443"/>
        <end position="462"/>
    </location>
</feature>
<dbReference type="SFLD" id="SFLDS00052">
    <property type="entry name" value="Ferric_Reductase_Domain"/>
    <property type="match status" value="1"/>
</dbReference>
<dbReference type="GO" id="GO:0005886">
    <property type="term" value="C:plasma membrane"/>
    <property type="evidence" value="ECO:0007669"/>
    <property type="project" value="TreeGrafter"/>
</dbReference>
<dbReference type="SUPFAM" id="SSF52343">
    <property type="entry name" value="Ferredoxin reductase-like, C-terminal NADP-linked domain"/>
    <property type="match status" value="1"/>
</dbReference>
<evidence type="ECO:0000256" key="6">
    <source>
        <dbReference type="ARBA" id="ARBA00022989"/>
    </source>
</evidence>
<organism evidence="12 13">
    <name type="scientific">Sodiomyces alkalinus (strain CBS 110278 / VKM F-3762 / F11)</name>
    <name type="common">Alkaliphilic filamentous fungus</name>
    <dbReference type="NCBI Taxonomy" id="1314773"/>
    <lineage>
        <taxon>Eukaryota</taxon>
        <taxon>Fungi</taxon>
        <taxon>Dikarya</taxon>
        <taxon>Ascomycota</taxon>
        <taxon>Pezizomycotina</taxon>
        <taxon>Sordariomycetes</taxon>
        <taxon>Hypocreomycetidae</taxon>
        <taxon>Glomerellales</taxon>
        <taxon>Plectosphaerellaceae</taxon>
        <taxon>Sodiomyces</taxon>
    </lineage>
</organism>
<evidence type="ECO:0000256" key="9">
    <source>
        <dbReference type="ARBA" id="ARBA00023136"/>
    </source>
</evidence>
<dbReference type="InterPro" id="IPR039261">
    <property type="entry name" value="FNR_nucleotide-bd"/>
</dbReference>
<feature type="transmembrane region" description="Helical" evidence="10">
    <location>
        <begin position="216"/>
        <end position="238"/>
    </location>
</feature>
<protein>
    <recommendedName>
        <fullName evidence="11">FAD-binding FR-type domain-containing protein</fullName>
    </recommendedName>
</protein>
<evidence type="ECO:0000256" key="8">
    <source>
        <dbReference type="ARBA" id="ARBA00023065"/>
    </source>
</evidence>
<dbReference type="Gene3D" id="3.40.50.80">
    <property type="entry name" value="Nucleotide-binding domain of ferredoxin-NADP reductase (FNR) module"/>
    <property type="match status" value="1"/>
</dbReference>
<dbReference type="PANTHER" id="PTHR32361:SF12">
    <property type="entry name" value="PUTATIVE (AFU_ORTHOLOGUE AFUA_1G14340)-RELATED"/>
    <property type="match status" value="1"/>
</dbReference>
<dbReference type="AlphaFoldDB" id="A0A3N2Q2B5"/>
<evidence type="ECO:0000256" key="3">
    <source>
        <dbReference type="ARBA" id="ARBA00022448"/>
    </source>
</evidence>
<evidence type="ECO:0000256" key="5">
    <source>
        <dbReference type="ARBA" id="ARBA00022982"/>
    </source>
</evidence>
<evidence type="ECO:0000256" key="2">
    <source>
        <dbReference type="ARBA" id="ARBA00006278"/>
    </source>
</evidence>
<keyword evidence="6 10" id="KW-1133">Transmembrane helix</keyword>
<feature type="domain" description="FAD-binding FR-type" evidence="11">
    <location>
        <begin position="486"/>
        <end position="633"/>
    </location>
</feature>
<dbReference type="GO" id="GO:0000293">
    <property type="term" value="F:ferric-chelate reductase activity"/>
    <property type="evidence" value="ECO:0007669"/>
    <property type="project" value="UniProtKB-ARBA"/>
</dbReference>
<dbReference type="GO" id="GO:0015677">
    <property type="term" value="P:copper ion import"/>
    <property type="evidence" value="ECO:0007669"/>
    <property type="project" value="TreeGrafter"/>
</dbReference>
<comment type="similarity">
    <text evidence="2">Belongs to the ferric reductase (FRE) family.</text>
</comment>
<feature type="transmembrane region" description="Helical" evidence="10">
    <location>
        <begin position="376"/>
        <end position="397"/>
    </location>
</feature>
<comment type="subcellular location">
    <subcellularLocation>
        <location evidence="1">Membrane</location>
        <topology evidence="1">Multi-pass membrane protein</topology>
    </subcellularLocation>
</comment>
<dbReference type="InterPro" id="IPR013121">
    <property type="entry name" value="Fe_red_NAD-bd_6"/>
</dbReference>
<evidence type="ECO:0000256" key="1">
    <source>
        <dbReference type="ARBA" id="ARBA00004141"/>
    </source>
</evidence>
<dbReference type="CDD" id="cd06186">
    <property type="entry name" value="NOX_Duox_like_FAD_NADP"/>
    <property type="match status" value="1"/>
</dbReference>
<keyword evidence="4 10" id="KW-0812">Transmembrane</keyword>
<feature type="transmembrane region" description="Helical" evidence="10">
    <location>
        <begin position="339"/>
        <end position="355"/>
    </location>
</feature>
<dbReference type="PANTHER" id="PTHR32361">
    <property type="entry name" value="FERRIC/CUPRIC REDUCTASE TRANSMEMBRANE COMPONENT"/>
    <property type="match status" value="1"/>
</dbReference>
<dbReference type="Pfam" id="PF08022">
    <property type="entry name" value="FAD_binding_8"/>
    <property type="match status" value="1"/>
</dbReference>
<keyword evidence="7" id="KW-0560">Oxidoreductase</keyword>
<evidence type="ECO:0000313" key="13">
    <source>
        <dbReference type="Proteomes" id="UP000272025"/>
    </source>
</evidence>
<keyword evidence="13" id="KW-1185">Reference proteome</keyword>
<dbReference type="InterPro" id="IPR017927">
    <property type="entry name" value="FAD-bd_FR_type"/>
</dbReference>
<dbReference type="Pfam" id="PF01794">
    <property type="entry name" value="Ferric_reduct"/>
    <property type="match status" value="1"/>
</dbReference>
<keyword evidence="5" id="KW-0249">Electron transport</keyword>
<accession>A0A3N2Q2B5</accession>
<keyword evidence="8" id="KW-0406">Ion transport</keyword>